<dbReference type="Proteomes" id="UP000186819">
    <property type="component" value="Unassembled WGS sequence"/>
</dbReference>
<keyword evidence="1" id="KW-0328">Glycosyltransferase</keyword>
<dbReference type="GO" id="GO:0016758">
    <property type="term" value="F:hexosyltransferase activity"/>
    <property type="evidence" value="ECO:0007669"/>
    <property type="project" value="TreeGrafter"/>
</dbReference>
<evidence type="ECO:0000256" key="2">
    <source>
        <dbReference type="ARBA" id="ARBA00022679"/>
    </source>
</evidence>
<dbReference type="Pfam" id="PF03808">
    <property type="entry name" value="Glyco_tran_WecG"/>
    <property type="match status" value="1"/>
</dbReference>
<dbReference type="STRING" id="34027.SAMN05421829_104117"/>
<keyword evidence="2" id="KW-0808">Transferase</keyword>
<organism evidence="3 4">
    <name type="scientific">Aromatoleum tolulyticum</name>
    <dbReference type="NCBI Taxonomy" id="34027"/>
    <lineage>
        <taxon>Bacteria</taxon>
        <taxon>Pseudomonadati</taxon>
        <taxon>Pseudomonadota</taxon>
        <taxon>Betaproteobacteria</taxon>
        <taxon>Rhodocyclales</taxon>
        <taxon>Rhodocyclaceae</taxon>
        <taxon>Aromatoleum</taxon>
    </lineage>
</organism>
<dbReference type="EMBL" id="FTMD01000004">
    <property type="protein sequence ID" value="SIQ41261.1"/>
    <property type="molecule type" value="Genomic_DNA"/>
</dbReference>
<accession>A0A1N6SJI4</accession>
<dbReference type="CDD" id="cd06533">
    <property type="entry name" value="Glyco_transf_WecG_TagA"/>
    <property type="match status" value="1"/>
</dbReference>
<keyword evidence="4" id="KW-1185">Reference proteome</keyword>
<evidence type="ECO:0000256" key="1">
    <source>
        <dbReference type="ARBA" id="ARBA00022676"/>
    </source>
</evidence>
<dbReference type="AlphaFoldDB" id="A0A1N6SJI4"/>
<gene>
    <name evidence="3" type="ORF">SAMN05421829_104117</name>
</gene>
<evidence type="ECO:0000313" key="4">
    <source>
        <dbReference type="Proteomes" id="UP000186819"/>
    </source>
</evidence>
<dbReference type="OrthoDB" id="9808602at2"/>
<dbReference type="RefSeq" id="WP_076601481.1">
    <property type="nucleotide sequence ID" value="NZ_FTMD01000004.1"/>
</dbReference>
<protein>
    <submittedName>
        <fullName evidence="3">Polymer biosynthesis protein, WecB/TagA/CpsF family</fullName>
    </submittedName>
</protein>
<reference evidence="4" key="1">
    <citation type="submission" date="2017-01" db="EMBL/GenBank/DDBJ databases">
        <authorList>
            <person name="Varghese N."/>
            <person name="Submissions S."/>
        </authorList>
    </citation>
    <scope>NUCLEOTIDE SEQUENCE [LARGE SCALE GENOMIC DNA]</scope>
    <source>
        <strain evidence="4">ATCC 51758</strain>
    </source>
</reference>
<evidence type="ECO:0000313" key="3">
    <source>
        <dbReference type="EMBL" id="SIQ41261.1"/>
    </source>
</evidence>
<name>A0A1N6SJI4_9RHOO</name>
<dbReference type="PANTHER" id="PTHR34136:SF1">
    <property type="entry name" value="UDP-N-ACETYL-D-MANNOSAMINURONIC ACID TRANSFERASE"/>
    <property type="match status" value="1"/>
</dbReference>
<dbReference type="InterPro" id="IPR004629">
    <property type="entry name" value="WecG_TagA_CpsF"/>
</dbReference>
<sequence length="249" mass="28152">MNPPTIVQARWTQVLRHLRTIPSQDEAALLADELVDGRQPRMLAFVNAHAMNSAVGDFDFYKALCDADVLLRDGSGMAMLFRMLGGEPGLDMNGTDFIPRLLEAYRGRRVALWGTREPWLAAAAERCRAEFGVEVVSCENGFHPPAHYCDEVRRTRPELIVLGMGMPKQERVARLVRATATGAPLIVCGGAVIDFLGGKVQRAPRWVRRLGIEWAYRLLLEPRRLFHRYVIGNPLFMLRAWRCRAAWAR</sequence>
<dbReference type="PANTHER" id="PTHR34136">
    <property type="match status" value="1"/>
</dbReference>
<dbReference type="NCBIfam" id="TIGR00696">
    <property type="entry name" value="wecG_tagA_cpsF"/>
    <property type="match status" value="1"/>
</dbReference>
<proteinExistence type="predicted"/>